<accession>U5DIT1</accession>
<reference evidence="1 2" key="1">
    <citation type="submission" date="2013-05" db="EMBL/GenBank/DDBJ databases">
        <title>Draft genome sequence of Rubidibacter lacunae KORDI 51-2.</title>
        <authorList>
            <person name="Choi D.H."/>
            <person name="Noh J.H."/>
            <person name="Kwon K.-K."/>
            <person name="Lee J.-H."/>
            <person name="Ryu J.-Y."/>
        </authorList>
    </citation>
    <scope>NUCLEOTIDE SEQUENCE [LARGE SCALE GENOMIC DNA]</scope>
    <source>
        <strain evidence="1 2">KORDI 51-2</strain>
    </source>
</reference>
<proteinExistence type="predicted"/>
<dbReference type="InParanoid" id="U5DIT1"/>
<name>U5DIT1_9CHRO</name>
<dbReference type="STRING" id="582515.KR51_00030510"/>
<keyword evidence="2" id="KW-1185">Reference proteome</keyword>
<dbReference type="EMBL" id="ASSJ01000076">
    <property type="protein sequence ID" value="ERN40504.1"/>
    <property type="molecule type" value="Genomic_DNA"/>
</dbReference>
<protein>
    <submittedName>
        <fullName evidence="1">Uncharacterized protein</fullName>
    </submittedName>
</protein>
<dbReference type="AlphaFoldDB" id="U5DIT1"/>
<organism evidence="1 2">
    <name type="scientific">Rubidibacter lacunae KORDI 51-2</name>
    <dbReference type="NCBI Taxonomy" id="582515"/>
    <lineage>
        <taxon>Bacteria</taxon>
        <taxon>Bacillati</taxon>
        <taxon>Cyanobacteriota</taxon>
        <taxon>Cyanophyceae</taxon>
        <taxon>Oscillatoriophycideae</taxon>
        <taxon>Chroococcales</taxon>
        <taxon>Aphanothecaceae</taxon>
        <taxon>Rubidibacter</taxon>
    </lineage>
</organism>
<comment type="caution">
    <text evidence="1">The sequence shown here is derived from an EMBL/GenBank/DDBJ whole genome shotgun (WGS) entry which is preliminary data.</text>
</comment>
<evidence type="ECO:0000313" key="1">
    <source>
        <dbReference type="EMBL" id="ERN40504.1"/>
    </source>
</evidence>
<dbReference type="Proteomes" id="UP000016960">
    <property type="component" value="Unassembled WGS sequence"/>
</dbReference>
<sequence length="95" mass="10685">MDGGYLLRKFFLANCFGSRRLPTVTDDRLKTLKTTRKERLGYLQSFLASCELCIPCSRDRMPEALVCGNRCSAQLVPRREKPTARIVSVESSALA</sequence>
<gene>
    <name evidence="1" type="ORF">KR51_00030510</name>
</gene>
<evidence type="ECO:0000313" key="2">
    <source>
        <dbReference type="Proteomes" id="UP000016960"/>
    </source>
</evidence>